<dbReference type="Proteomes" id="UP000033140">
    <property type="component" value="Unassembled WGS sequence"/>
</dbReference>
<reference evidence="2 3" key="1">
    <citation type="journal article" date="2011" name="J. Gen. Appl. Microbiol.">
        <title>Draft genome sequencing of the enigmatic yeast Saitoella complicata.</title>
        <authorList>
            <person name="Nishida H."/>
            <person name="Hamamoto M."/>
            <person name="Sugiyama J."/>
        </authorList>
    </citation>
    <scope>NUCLEOTIDE SEQUENCE [LARGE SCALE GENOMIC DNA]</scope>
    <source>
        <strain evidence="2 3">NRRL Y-17804</strain>
    </source>
</reference>
<reference evidence="2 3" key="3">
    <citation type="journal article" date="2015" name="Genome Announc.">
        <title>Draft Genome Sequence of the Archiascomycetous Yeast Saitoella complicata.</title>
        <authorList>
            <person name="Yamauchi K."/>
            <person name="Kondo S."/>
            <person name="Hamamoto M."/>
            <person name="Takahashi Y."/>
            <person name="Ogura Y."/>
            <person name="Hayashi T."/>
            <person name="Nishida H."/>
        </authorList>
    </citation>
    <scope>NUCLEOTIDE SEQUENCE [LARGE SCALE GENOMIC DNA]</scope>
    <source>
        <strain evidence="2 3">NRRL Y-17804</strain>
    </source>
</reference>
<evidence type="ECO:0000256" key="1">
    <source>
        <dbReference type="SAM" id="MobiDB-lite"/>
    </source>
</evidence>
<protein>
    <submittedName>
        <fullName evidence="2">Uncharacterized protein</fullName>
    </submittedName>
</protein>
<organism evidence="2 3">
    <name type="scientific">Saitoella complicata (strain BCRC 22490 / CBS 7301 / JCM 7358 / NBRC 10748 / NRRL Y-17804)</name>
    <dbReference type="NCBI Taxonomy" id="698492"/>
    <lineage>
        <taxon>Eukaryota</taxon>
        <taxon>Fungi</taxon>
        <taxon>Dikarya</taxon>
        <taxon>Ascomycota</taxon>
        <taxon>Taphrinomycotina</taxon>
        <taxon>Taphrinomycotina incertae sedis</taxon>
        <taxon>Saitoella</taxon>
    </lineage>
</organism>
<evidence type="ECO:0000313" key="3">
    <source>
        <dbReference type="Proteomes" id="UP000033140"/>
    </source>
</evidence>
<sequence>MLVKEFNGNVLRSSRLLSRSISHTAQHETDLAKTVDLIHRSTTTTPNHPSCLKGLNLRQIRSVMGSRWRVVYKELYNIRVGPRVPDMPMPQPALPEKWKGMQFRGELAKRYGVGIPSTEPVQKLPRVCILTSKKQAGAKAVYRTIARKRMRAAVFKSITDPKSPTHELLQAADRDIMIQVTAGGPVLGGKNFDVPHLEKEIHETLCHILETLKNTASRGHRGPTVHGQRKPAFREYREPPIHGQRNPASREYREPKADERKVDQQKVDEQKNPASRGYRGPSIQKQKVDEPKDGAL</sequence>
<accession>A0A0E9NN44</accession>
<feature type="region of interest" description="Disordered" evidence="1">
    <location>
        <begin position="216"/>
        <end position="296"/>
    </location>
</feature>
<comment type="caution">
    <text evidence="2">The sequence shown here is derived from an EMBL/GenBank/DDBJ whole genome shotgun (WGS) entry which is preliminary data.</text>
</comment>
<name>A0A0E9NN44_SAICN</name>
<feature type="compositionally biased region" description="Basic and acidic residues" evidence="1">
    <location>
        <begin position="248"/>
        <end position="271"/>
    </location>
</feature>
<dbReference type="AlphaFoldDB" id="A0A0E9NN44"/>
<reference evidence="2 3" key="2">
    <citation type="journal article" date="2014" name="J. Gen. Appl. Microbiol.">
        <title>The early diverging ascomycetous budding yeast Saitoella complicata has three histone deacetylases belonging to the Clr6, Hos2, and Rpd3 lineages.</title>
        <authorList>
            <person name="Nishida H."/>
            <person name="Matsumoto T."/>
            <person name="Kondo S."/>
            <person name="Hamamoto M."/>
            <person name="Yoshikawa H."/>
        </authorList>
    </citation>
    <scope>NUCLEOTIDE SEQUENCE [LARGE SCALE GENOMIC DNA]</scope>
    <source>
        <strain evidence="2 3">NRRL Y-17804</strain>
    </source>
</reference>
<keyword evidence="3" id="KW-1185">Reference proteome</keyword>
<feature type="compositionally biased region" description="Basic residues" evidence="1">
    <location>
        <begin position="218"/>
        <end position="231"/>
    </location>
</feature>
<dbReference type="RefSeq" id="XP_019027475.1">
    <property type="nucleotide sequence ID" value="XM_019165298.1"/>
</dbReference>
<evidence type="ECO:0000313" key="2">
    <source>
        <dbReference type="EMBL" id="GAO50840.1"/>
    </source>
</evidence>
<dbReference type="EMBL" id="BACD03000037">
    <property type="protein sequence ID" value="GAO50840.1"/>
    <property type="molecule type" value="Genomic_DNA"/>
</dbReference>
<proteinExistence type="predicted"/>
<gene>
    <name evidence="2" type="ORF">G7K_4960-t1</name>
</gene>
<feature type="compositionally biased region" description="Basic and acidic residues" evidence="1">
    <location>
        <begin position="286"/>
        <end position="296"/>
    </location>
</feature>